<dbReference type="AlphaFoldDB" id="A0A6P4YBK3"/>
<protein>
    <submittedName>
        <fullName evidence="4">Uncharacterized protein LOC109466354</fullName>
    </submittedName>
</protein>
<keyword evidence="2" id="KW-0812">Transmembrane</keyword>
<dbReference type="Proteomes" id="UP000515135">
    <property type="component" value="Unplaced"/>
</dbReference>
<keyword evidence="2" id="KW-1133">Transmembrane helix</keyword>
<dbReference type="RefSeq" id="XP_019619624.1">
    <property type="nucleotide sequence ID" value="XM_019764065.1"/>
</dbReference>
<feature type="region of interest" description="Disordered" evidence="1">
    <location>
        <begin position="1"/>
        <end position="26"/>
    </location>
</feature>
<keyword evidence="3" id="KW-1185">Reference proteome</keyword>
<proteinExistence type="predicted"/>
<feature type="transmembrane region" description="Helical" evidence="2">
    <location>
        <begin position="66"/>
        <end position="86"/>
    </location>
</feature>
<dbReference type="GeneID" id="109466354"/>
<feature type="compositionally biased region" description="Low complexity" evidence="1">
    <location>
        <begin position="1"/>
        <end position="17"/>
    </location>
</feature>
<accession>A0A6P4YBK3</accession>
<name>A0A6P4YBK3_BRABE</name>
<keyword evidence="2" id="KW-0472">Membrane</keyword>
<sequence length="133" mass="14364">MSAGQQQSRTGRTGGATPTQRAQTDWTSVADAAASTPNPMYVTRADAAYDADAAKKTKCRSLRKKLLQVTGLLFGLLVAILMPYFAVKVSTLSNDLAKLSVRVLKLSEGLLTLSDKVGERDGMKVSLLLWEIF</sequence>
<organism evidence="3 4">
    <name type="scientific">Branchiostoma belcheri</name>
    <name type="common">Amphioxus</name>
    <dbReference type="NCBI Taxonomy" id="7741"/>
    <lineage>
        <taxon>Eukaryota</taxon>
        <taxon>Metazoa</taxon>
        <taxon>Chordata</taxon>
        <taxon>Cephalochordata</taxon>
        <taxon>Leptocardii</taxon>
        <taxon>Amphioxiformes</taxon>
        <taxon>Branchiostomatidae</taxon>
        <taxon>Branchiostoma</taxon>
    </lineage>
</organism>
<reference evidence="4" key="1">
    <citation type="submission" date="2025-08" db="UniProtKB">
        <authorList>
            <consortium name="RefSeq"/>
        </authorList>
    </citation>
    <scope>IDENTIFICATION</scope>
    <source>
        <tissue evidence="4">Gonad</tissue>
    </source>
</reference>
<evidence type="ECO:0000256" key="1">
    <source>
        <dbReference type="SAM" id="MobiDB-lite"/>
    </source>
</evidence>
<dbReference type="KEGG" id="bbel:109466354"/>
<gene>
    <name evidence="4" type="primary">LOC109466354</name>
</gene>
<evidence type="ECO:0000313" key="4">
    <source>
        <dbReference type="RefSeq" id="XP_019619624.1"/>
    </source>
</evidence>
<evidence type="ECO:0000256" key="2">
    <source>
        <dbReference type="SAM" id="Phobius"/>
    </source>
</evidence>
<evidence type="ECO:0000313" key="3">
    <source>
        <dbReference type="Proteomes" id="UP000515135"/>
    </source>
</evidence>